<keyword evidence="1" id="KW-0560">Oxidoreductase</keyword>
<dbReference type="InterPro" id="IPR013149">
    <property type="entry name" value="ADH-like_C"/>
</dbReference>
<evidence type="ECO:0000313" key="4">
    <source>
        <dbReference type="Proteomes" id="UP001500630"/>
    </source>
</evidence>
<organism evidence="3 4">
    <name type="scientific">Nonomuraea rosea</name>
    <dbReference type="NCBI Taxonomy" id="638574"/>
    <lineage>
        <taxon>Bacteria</taxon>
        <taxon>Bacillati</taxon>
        <taxon>Actinomycetota</taxon>
        <taxon>Actinomycetes</taxon>
        <taxon>Streptosporangiales</taxon>
        <taxon>Streptosporangiaceae</taxon>
        <taxon>Nonomuraea</taxon>
    </lineage>
</organism>
<dbReference type="Proteomes" id="UP001500630">
    <property type="component" value="Unassembled WGS sequence"/>
</dbReference>
<evidence type="ECO:0000259" key="2">
    <source>
        <dbReference type="SMART" id="SM00829"/>
    </source>
</evidence>
<evidence type="ECO:0000313" key="3">
    <source>
        <dbReference type="EMBL" id="GAA3599711.1"/>
    </source>
</evidence>
<dbReference type="InterPro" id="IPR041694">
    <property type="entry name" value="ADH_N_2"/>
</dbReference>
<accession>A0ABP6ZC04</accession>
<dbReference type="SUPFAM" id="SSF51735">
    <property type="entry name" value="NAD(P)-binding Rossmann-fold domains"/>
    <property type="match status" value="1"/>
</dbReference>
<dbReference type="Gene3D" id="3.90.180.10">
    <property type="entry name" value="Medium-chain alcohol dehydrogenases, catalytic domain"/>
    <property type="match status" value="1"/>
</dbReference>
<dbReference type="EMBL" id="BAABDQ010000034">
    <property type="protein sequence ID" value="GAA3599711.1"/>
    <property type="molecule type" value="Genomic_DNA"/>
</dbReference>
<dbReference type="InterPro" id="IPR036291">
    <property type="entry name" value="NAD(P)-bd_dom_sf"/>
</dbReference>
<dbReference type="InterPro" id="IPR020843">
    <property type="entry name" value="ER"/>
</dbReference>
<dbReference type="SMART" id="SM00829">
    <property type="entry name" value="PKS_ER"/>
    <property type="match status" value="1"/>
</dbReference>
<name>A0ABP6ZC04_9ACTN</name>
<comment type="caution">
    <text evidence="3">The sequence shown here is derived from an EMBL/GenBank/DDBJ whole genome shotgun (WGS) entry which is preliminary data.</text>
</comment>
<reference evidence="4" key="1">
    <citation type="journal article" date="2019" name="Int. J. Syst. Evol. Microbiol.">
        <title>The Global Catalogue of Microorganisms (GCM) 10K type strain sequencing project: providing services to taxonomists for standard genome sequencing and annotation.</title>
        <authorList>
            <consortium name="The Broad Institute Genomics Platform"/>
            <consortium name="The Broad Institute Genome Sequencing Center for Infectious Disease"/>
            <person name="Wu L."/>
            <person name="Ma J."/>
        </authorList>
    </citation>
    <scope>NUCLEOTIDE SEQUENCE [LARGE SCALE GENOMIC DNA]</scope>
    <source>
        <strain evidence="4">JCM 17326</strain>
    </source>
</reference>
<dbReference type="SUPFAM" id="SSF50129">
    <property type="entry name" value="GroES-like"/>
    <property type="match status" value="1"/>
</dbReference>
<dbReference type="Gene3D" id="3.40.50.720">
    <property type="entry name" value="NAD(P)-binding Rossmann-like Domain"/>
    <property type="match status" value="1"/>
</dbReference>
<dbReference type="Pfam" id="PF16884">
    <property type="entry name" value="ADH_N_2"/>
    <property type="match status" value="1"/>
</dbReference>
<gene>
    <name evidence="3" type="ORF">GCM10022419_099500</name>
</gene>
<evidence type="ECO:0000256" key="1">
    <source>
        <dbReference type="ARBA" id="ARBA00023002"/>
    </source>
</evidence>
<dbReference type="PANTHER" id="PTHR43205">
    <property type="entry name" value="PROSTAGLANDIN REDUCTASE"/>
    <property type="match status" value="1"/>
</dbReference>
<feature type="domain" description="Enoyl reductase (ER)" evidence="2">
    <location>
        <begin position="16"/>
        <end position="332"/>
    </location>
</feature>
<sequence length="337" mass="35386">MISTEIHLVRHPEGEPSLSDFRLVETPLPPLRDDQVLVRNRCFALAAVMRTLMSGADIGMPLGTYRPGHALFGSALGEVVDAGDAGVTGLRAGDLVMHHYGWRDYVVESAARFRPVPADTLPDPALHLNQGLTAYTGLVRVAAIRPGDTVFVSGAAGAVGTMAGQIARLKGAGRVIGSAGSAAKLGLLTDRLGYDAAFDYHDTPVADRLREAAPDGIDVYFDNVGGEQLAAAVELARPGARFALCGALRDQLGGTSAAVAVDPVEMIGKRLTLAGFHVADHRDLQGPWLEDFGGWLRDGLIEVPQTVVSGLQAAPGALLSLLRGEYAGMVVVSVPEQ</sequence>
<dbReference type="InterPro" id="IPR045010">
    <property type="entry name" value="MDR_fam"/>
</dbReference>
<dbReference type="Pfam" id="PF00107">
    <property type="entry name" value="ADH_zinc_N"/>
    <property type="match status" value="1"/>
</dbReference>
<dbReference type="PANTHER" id="PTHR43205:SF7">
    <property type="entry name" value="PROSTAGLANDIN REDUCTASE 1"/>
    <property type="match status" value="1"/>
</dbReference>
<proteinExistence type="predicted"/>
<protein>
    <submittedName>
        <fullName evidence="3">NADP-dependent oxidoreductase</fullName>
    </submittedName>
</protein>
<dbReference type="CDD" id="cd05288">
    <property type="entry name" value="PGDH"/>
    <property type="match status" value="1"/>
</dbReference>
<keyword evidence="4" id="KW-1185">Reference proteome</keyword>
<dbReference type="InterPro" id="IPR011032">
    <property type="entry name" value="GroES-like_sf"/>
</dbReference>